<protein>
    <submittedName>
        <fullName evidence="4">Uncharacterized protein LOC108648193 isoform X2</fullName>
    </submittedName>
    <submittedName>
        <fullName evidence="3">Uncharacterized protein LOC108648197 isoform X2</fullName>
    </submittedName>
</protein>
<dbReference type="AGR" id="Xenbase:XB-GENE-29091063"/>
<evidence type="ECO:0000256" key="1">
    <source>
        <dbReference type="SAM" id="MobiDB-lite"/>
    </source>
</evidence>
<evidence type="ECO:0000313" key="4">
    <source>
        <dbReference type="RefSeq" id="XP_031751350.1"/>
    </source>
</evidence>
<evidence type="ECO:0000313" key="3">
    <source>
        <dbReference type="RefSeq" id="XP_031751341.1"/>
    </source>
</evidence>
<dbReference type="GeneID" id="108648193"/>
<accession>A0A8J1J2U1</accession>
<keyword evidence="2" id="KW-1185">Reference proteome</keyword>
<feature type="compositionally biased region" description="Acidic residues" evidence="1">
    <location>
        <begin position="1"/>
        <end position="13"/>
    </location>
</feature>
<name>A0A8J1J2U1_XENTR</name>
<dbReference type="RefSeq" id="XP_031751350.1">
    <property type="nucleotide sequence ID" value="XM_031895490.1"/>
</dbReference>
<evidence type="ECO:0000313" key="5">
    <source>
        <dbReference type="Xenbase" id="XB-GENE-29091063"/>
    </source>
</evidence>
<gene>
    <name evidence="4 5" type="primary">LOC108648193</name>
    <name evidence="3" type="synonym">LOC108648197</name>
</gene>
<dbReference type="Proteomes" id="UP000008143">
    <property type="component" value="Chromosome 1"/>
</dbReference>
<proteinExistence type="predicted"/>
<dbReference type="Xenbase" id="XB-GENE-29091063">
    <property type="gene designation" value="LOC108648193"/>
</dbReference>
<reference evidence="3 4" key="1">
    <citation type="submission" date="2025-04" db="UniProtKB">
        <authorList>
            <consortium name="RefSeq"/>
        </authorList>
    </citation>
    <scope>IDENTIFICATION</scope>
    <source>
        <strain evidence="3 4">Nigerian</strain>
        <tissue evidence="3 4">Liver and blood</tissue>
    </source>
</reference>
<feature type="region of interest" description="Disordered" evidence="1">
    <location>
        <begin position="1"/>
        <end position="27"/>
    </location>
</feature>
<dbReference type="AlphaFoldDB" id="A0A8J1J2U1"/>
<organism evidence="2 4">
    <name type="scientific">Xenopus tropicalis</name>
    <name type="common">Western clawed frog</name>
    <name type="synonym">Silurana tropicalis</name>
    <dbReference type="NCBI Taxonomy" id="8364"/>
    <lineage>
        <taxon>Eukaryota</taxon>
        <taxon>Metazoa</taxon>
        <taxon>Chordata</taxon>
        <taxon>Craniata</taxon>
        <taxon>Vertebrata</taxon>
        <taxon>Euteleostomi</taxon>
        <taxon>Amphibia</taxon>
        <taxon>Batrachia</taxon>
        <taxon>Anura</taxon>
        <taxon>Pipoidea</taxon>
        <taxon>Pipidae</taxon>
        <taxon>Xenopodinae</taxon>
        <taxon>Xenopus</taxon>
        <taxon>Silurana</taxon>
    </lineage>
</organism>
<sequence length="114" mass="12741">MAEAWLEEEEEELRELRDSAGNRRHRRSNLNQAAGRYSHEDIWSTQPVCLPNDVNYNVEGTVSCVMRDPAPAQNSRTSPAPEVCPPRQDFLALFGPLGTMPLMAAAGQWLSSPF</sequence>
<evidence type="ECO:0000313" key="2">
    <source>
        <dbReference type="Proteomes" id="UP000008143"/>
    </source>
</evidence>
<dbReference type="RefSeq" id="XP_031751341.1">
    <property type="nucleotide sequence ID" value="XM_031895481.1"/>
</dbReference>